<keyword evidence="2" id="KW-0732">Signal</keyword>
<feature type="signal peptide" evidence="2">
    <location>
        <begin position="1"/>
        <end position="27"/>
    </location>
</feature>
<evidence type="ECO:0000256" key="2">
    <source>
        <dbReference type="SAM" id="SignalP"/>
    </source>
</evidence>
<evidence type="ECO:0008006" key="5">
    <source>
        <dbReference type="Google" id="ProtNLM"/>
    </source>
</evidence>
<keyword evidence="4" id="KW-1185">Reference proteome</keyword>
<protein>
    <recommendedName>
        <fullName evidence="5">Porin</fullName>
    </recommendedName>
</protein>
<gene>
    <name evidence="3" type="ORF">EYW49_18785</name>
</gene>
<organism evidence="3 4">
    <name type="scientific">Siculibacillus lacustris</name>
    <dbReference type="NCBI Taxonomy" id="1549641"/>
    <lineage>
        <taxon>Bacteria</taxon>
        <taxon>Pseudomonadati</taxon>
        <taxon>Pseudomonadota</taxon>
        <taxon>Alphaproteobacteria</taxon>
        <taxon>Hyphomicrobiales</taxon>
        <taxon>Ancalomicrobiaceae</taxon>
        <taxon>Siculibacillus</taxon>
    </lineage>
</organism>
<reference evidence="3 4" key="1">
    <citation type="submission" date="2019-02" db="EMBL/GenBank/DDBJ databases">
        <title>Siculibacillus lacustris gen. nov., sp. nov., a new rosette-forming bacterium isolated from a freshwater crater lake (Lake St. Ana, Romania).</title>
        <authorList>
            <person name="Felfoldi T."/>
            <person name="Marton Z."/>
            <person name="Szabo A."/>
            <person name="Mentes A."/>
            <person name="Boka K."/>
            <person name="Marialigeti K."/>
            <person name="Mathe I."/>
            <person name="Koncz M."/>
            <person name="Schumann P."/>
            <person name="Toth E."/>
        </authorList>
    </citation>
    <scope>NUCLEOTIDE SEQUENCE [LARGE SCALE GENOMIC DNA]</scope>
    <source>
        <strain evidence="3 4">SA-279</strain>
    </source>
</reference>
<accession>A0A4Q9VGC5</accession>
<dbReference type="Proteomes" id="UP000292781">
    <property type="component" value="Unassembled WGS sequence"/>
</dbReference>
<name>A0A4Q9VGC5_9HYPH</name>
<dbReference type="EMBL" id="SJFN01000036">
    <property type="protein sequence ID" value="TBW34047.1"/>
    <property type="molecule type" value="Genomic_DNA"/>
</dbReference>
<dbReference type="AlphaFoldDB" id="A0A4Q9VGC5"/>
<evidence type="ECO:0000313" key="4">
    <source>
        <dbReference type="Proteomes" id="UP000292781"/>
    </source>
</evidence>
<proteinExistence type="predicted"/>
<sequence length="99" mass="10048">MPIRPTVPRLALPALLLAAAFALPAAAEDCVPGTATPANPAFATQHACPPRKAKPVASTTTRTTTTPQGGTLYQFGDTSVAVSGYVRADTGVRSGSLGR</sequence>
<feature type="chain" id="PRO_5020193092" description="Porin" evidence="2">
    <location>
        <begin position="28"/>
        <end position="99"/>
    </location>
</feature>
<evidence type="ECO:0000313" key="3">
    <source>
        <dbReference type="EMBL" id="TBW34047.1"/>
    </source>
</evidence>
<dbReference type="RefSeq" id="WP_131311171.1">
    <property type="nucleotide sequence ID" value="NZ_SJFN01000036.1"/>
</dbReference>
<comment type="caution">
    <text evidence="3">The sequence shown here is derived from an EMBL/GenBank/DDBJ whole genome shotgun (WGS) entry which is preliminary data.</text>
</comment>
<feature type="region of interest" description="Disordered" evidence="1">
    <location>
        <begin position="34"/>
        <end position="73"/>
    </location>
</feature>
<evidence type="ECO:0000256" key="1">
    <source>
        <dbReference type="SAM" id="MobiDB-lite"/>
    </source>
</evidence>